<evidence type="ECO:0000259" key="1">
    <source>
        <dbReference type="Pfam" id="PF05685"/>
    </source>
</evidence>
<dbReference type="HOGENOM" id="CLU_076312_3_0_1"/>
<proteinExistence type="predicted"/>
<dbReference type="Pfam" id="PF05685">
    <property type="entry name" value="Uma2"/>
    <property type="match status" value="1"/>
</dbReference>
<dbReference type="SMR" id="A0A015JQU7"/>
<feature type="domain" description="Putative restriction endonuclease" evidence="1">
    <location>
        <begin position="33"/>
        <end position="185"/>
    </location>
</feature>
<dbReference type="STRING" id="1432141.A0A015JQU7"/>
<dbReference type="GO" id="GO:0006302">
    <property type="term" value="P:double-strand break repair"/>
    <property type="evidence" value="ECO:0007669"/>
    <property type="project" value="UniProtKB-ARBA"/>
</dbReference>
<name>A0A015JQU7_RHIIW</name>
<dbReference type="OrthoDB" id="2385045at2759"/>
<comment type="caution">
    <text evidence="2">The sequence shown here is derived from an EMBL/GenBank/DDBJ whole genome shotgun (WGS) entry which is preliminary data.</text>
</comment>
<dbReference type="EMBL" id="JEMT01027385">
    <property type="protein sequence ID" value="EXX57424.1"/>
    <property type="molecule type" value="Genomic_DNA"/>
</dbReference>
<evidence type="ECO:0000313" key="2">
    <source>
        <dbReference type="EMBL" id="EXX57424.1"/>
    </source>
</evidence>
<dbReference type="PANTHER" id="PTHR34107">
    <property type="entry name" value="SLL0198 PROTEIN-RELATED"/>
    <property type="match status" value="1"/>
</dbReference>
<dbReference type="Proteomes" id="UP000022910">
    <property type="component" value="Unassembled WGS sequence"/>
</dbReference>
<organism evidence="2 3">
    <name type="scientific">Rhizophagus irregularis (strain DAOM 197198w)</name>
    <name type="common">Glomus intraradices</name>
    <dbReference type="NCBI Taxonomy" id="1432141"/>
    <lineage>
        <taxon>Eukaryota</taxon>
        <taxon>Fungi</taxon>
        <taxon>Fungi incertae sedis</taxon>
        <taxon>Mucoromycota</taxon>
        <taxon>Glomeromycotina</taxon>
        <taxon>Glomeromycetes</taxon>
        <taxon>Glomerales</taxon>
        <taxon>Glomeraceae</taxon>
        <taxon>Rhizophagus</taxon>
    </lineage>
</organism>
<gene>
    <name evidence="2" type="ORF">RirG_207320</name>
</gene>
<sequence length="214" mass="24211">MSEFTYEELAPHYQLDRNSLEITRVDCVPVTLEDFKEITKKLPPSHNLELAANKITVKMPVSALTGQREAYLIGRITIWCENNPLLVGLVGSSNVYYNLPLPNPTVRSPDASVVLAARWGALTRNEQEEAFPSVTPNFIAEVRSVNDSWQFCHDKMLVYMDAGVDEGILIDPIDRTLTCYRISRNNIVWGTRNNPRSFTSRILNGFVLNLNNII</sequence>
<accession>A0A015JQU7</accession>
<protein>
    <recommendedName>
        <fullName evidence="1">Putative restriction endonuclease domain-containing protein</fullName>
    </recommendedName>
</protein>
<dbReference type="InterPro" id="IPR012296">
    <property type="entry name" value="Nuclease_put_TT1808"/>
</dbReference>
<dbReference type="CDD" id="cd06260">
    <property type="entry name" value="DUF820-like"/>
    <property type="match status" value="1"/>
</dbReference>
<dbReference type="SUPFAM" id="SSF52980">
    <property type="entry name" value="Restriction endonuclease-like"/>
    <property type="match status" value="1"/>
</dbReference>
<evidence type="ECO:0000313" key="3">
    <source>
        <dbReference type="Proteomes" id="UP000022910"/>
    </source>
</evidence>
<reference evidence="2 3" key="1">
    <citation type="submission" date="2014-02" db="EMBL/GenBank/DDBJ databases">
        <title>Single nucleus genome sequencing reveals high similarity among nuclei of an endomycorrhizal fungus.</title>
        <authorList>
            <person name="Lin K."/>
            <person name="Geurts R."/>
            <person name="Zhang Z."/>
            <person name="Limpens E."/>
            <person name="Saunders D.G."/>
            <person name="Mu D."/>
            <person name="Pang E."/>
            <person name="Cao H."/>
            <person name="Cha H."/>
            <person name="Lin T."/>
            <person name="Zhou Q."/>
            <person name="Shang Y."/>
            <person name="Li Y."/>
            <person name="Ivanov S."/>
            <person name="Sharma T."/>
            <person name="Velzen R.V."/>
            <person name="Ruijter N.D."/>
            <person name="Aanen D.K."/>
            <person name="Win J."/>
            <person name="Kamoun S."/>
            <person name="Bisseling T."/>
            <person name="Huang S."/>
        </authorList>
    </citation>
    <scope>NUCLEOTIDE SEQUENCE [LARGE SCALE GENOMIC DNA]</scope>
    <source>
        <strain evidence="3">DAOM197198w</strain>
    </source>
</reference>
<keyword evidence="3" id="KW-1185">Reference proteome</keyword>
<dbReference type="PANTHER" id="PTHR34107:SF1">
    <property type="entry name" value="SLL0198 PROTEIN"/>
    <property type="match status" value="1"/>
</dbReference>
<dbReference type="InterPro" id="IPR011335">
    <property type="entry name" value="Restrct_endonuc-II-like"/>
</dbReference>
<dbReference type="InterPro" id="IPR008538">
    <property type="entry name" value="Uma2"/>
</dbReference>
<dbReference type="Gene3D" id="3.90.1570.10">
    <property type="entry name" value="tt1808, chain A"/>
    <property type="match status" value="1"/>
</dbReference>
<dbReference type="AlphaFoldDB" id="A0A015JQU7"/>